<dbReference type="InParanoid" id="G0PLG4"/>
<evidence type="ECO:0008006" key="4">
    <source>
        <dbReference type="Google" id="ProtNLM"/>
    </source>
</evidence>
<sequence length="250" mass="29023">MWFSILSILLITIPNLQGNEDITLPIKEIHYKISKTVAKIVEESKLLPDPSELEIAEKTKKVLEEYIPIDISSGLPEQIKLMELKEKADDVKVMEELRDSEAIQRMLGLIDKLEGSFKGIKASGLERLQWKIDYSLRKMTPIRNHLKTLEITPGDLIEPLKKIESCLQNYDFAMDFSTEEEGVMKIEEDLKEVRAKEEQFMEALDKVEKFRKVEDSLKELGKYCKEKYPLWSKTMELLMELEQDANLTLV</sequence>
<keyword evidence="3" id="KW-1185">Reference proteome</keyword>
<keyword evidence="1" id="KW-0732">Signal</keyword>
<name>G0PLG4_CAEBE</name>
<dbReference type="Proteomes" id="UP000008068">
    <property type="component" value="Unassembled WGS sequence"/>
</dbReference>
<accession>G0PLG4</accession>
<evidence type="ECO:0000313" key="2">
    <source>
        <dbReference type="EMBL" id="EGT34959.1"/>
    </source>
</evidence>
<reference evidence="3" key="1">
    <citation type="submission" date="2011-07" db="EMBL/GenBank/DDBJ databases">
        <authorList>
            <consortium name="Caenorhabditis brenneri Sequencing and Analysis Consortium"/>
            <person name="Wilson R.K."/>
        </authorList>
    </citation>
    <scope>NUCLEOTIDE SEQUENCE [LARGE SCALE GENOMIC DNA]</scope>
    <source>
        <strain evidence="3">PB2801</strain>
    </source>
</reference>
<evidence type="ECO:0000313" key="3">
    <source>
        <dbReference type="Proteomes" id="UP000008068"/>
    </source>
</evidence>
<evidence type="ECO:0000256" key="1">
    <source>
        <dbReference type="SAM" id="SignalP"/>
    </source>
</evidence>
<dbReference type="EMBL" id="GL381086">
    <property type="protein sequence ID" value="EGT34959.1"/>
    <property type="molecule type" value="Genomic_DNA"/>
</dbReference>
<proteinExistence type="predicted"/>
<protein>
    <recommendedName>
        <fullName evidence="4">Domain of unknown function WSN domain-containing protein</fullName>
    </recommendedName>
</protein>
<dbReference type="OrthoDB" id="5881493at2759"/>
<dbReference type="HOGENOM" id="CLU_1112158_0_0_1"/>
<organism evidence="3">
    <name type="scientific">Caenorhabditis brenneri</name>
    <name type="common">Nematode worm</name>
    <dbReference type="NCBI Taxonomy" id="135651"/>
    <lineage>
        <taxon>Eukaryota</taxon>
        <taxon>Metazoa</taxon>
        <taxon>Ecdysozoa</taxon>
        <taxon>Nematoda</taxon>
        <taxon>Chromadorea</taxon>
        <taxon>Rhabditida</taxon>
        <taxon>Rhabditina</taxon>
        <taxon>Rhabditomorpha</taxon>
        <taxon>Rhabditoidea</taxon>
        <taxon>Rhabditidae</taxon>
        <taxon>Peloderinae</taxon>
        <taxon>Caenorhabditis</taxon>
    </lineage>
</organism>
<dbReference type="AlphaFoldDB" id="G0PLG4"/>
<feature type="chain" id="PRO_5003407152" description="Domain of unknown function WSN domain-containing protein" evidence="1">
    <location>
        <begin position="19"/>
        <end position="250"/>
    </location>
</feature>
<feature type="signal peptide" evidence="1">
    <location>
        <begin position="1"/>
        <end position="18"/>
    </location>
</feature>
<gene>
    <name evidence="2" type="ORF">CAEBREN_11154</name>
</gene>